<evidence type="ECO:0000313" key="2">
    <source>
        <dbReference type="EMBL" id="THU55111.1"/>
    </source>
</evidence>
<dbReference type="Proteomes" id="UP000317650">
    <property type="component" value="Chromosome 11"/>
</dbReference>
<dbReference type="AlphaFoldDB" id="A0A4S8J1F2"/>
<sequence>MRQSNPLTTAAASMLEVPRPLPRGTFAHLQSEGIPPDLLPYSEHNLGVPSSKVALITGMLSFKCIHDHVKEETETEGGGRYLEGRVADAEKVAGKGIDGMEGGGAGSDACSIGVGDGEGDGGGGDAAESLGPAKLPLVERGLLGAGGGEDDGIPGGDARRVPHRQAEAVPALAEHGGDVVGCAGAPPASPPPIALIVLHRLPPFP</sequence>
<feature type="compositionally biased region" description="Gly residues" evidence="1">
    <location>
        <begin position="114"/>
        <end position="125"/>
    </location>
</feature>
<keyword evidence="3" id="KW-1185">Reference proteome</keyword>
<evidence type="ECO:0000256" key="1">
    <source>
        <dbReference type="SAM" id="MobiDB-lite"/>
    </source>
</evidence>
<gene>
    <name evidence="2" type="ORF">C4D60_Mb11t03130</name>
</gene>
<accession>A0A4S8J1F2</accession>
<protein>
    <submittedName>
        <fullName evidence="2">Uncharacterized protein</fullName>
    </submittedName>
</protein>
<evidence type="ECO:0000313" key="3">
    <source>
        <dbReference type="Proteomes" id="UP000317650"/>
    </source>
</evidence>
<comment type="caution">
    <text evidence="2">The sequence shown here is derived from an EMBL/GenBank/DDBJ whole genome shotgun (WGS) entry which is preliminary data.</text>
</comment>
<proteinExistence type="predicted"/>
<organism evidence="2 3">
    <name type="scientific">Musa balbisiana</name>
    <name type="common">Banana</name>
    <dbReference type="NCBI Taxonomy" id="52838"/>
    <lineage>
        <taxon>Eukaryota</taxon>
        <taxon>Viridiplantae</taxon>
        <taxon>Streptophyta</taxon>
        <taxon>Embryophyta</taxon>
        <taxon>Tracheophyta</taxon>
        <taxon>Spermatophyta</taxon>
        <taxon>Magnoliopsida</taxon>
        <taxon>Liliopsida</taxon>
        <taxon>Zingiberales</taxon>
        <taxon>Musaceae</taxon>
        <taxon>Musa</taxon>
    </lineage>
</organism>
<feature type="region of interest" description="Disordered" evidence="1">
    <location>
        <begin position="98"/>
        <end position="131"/>
    </location>
</feature>
<name>A0A4S8J1F2_MUSBA</name>
<dbReference type="EMBL" id="PYDT01000007">
    <property type="protein sequence ID" value="THU55111.1"/>
    <property type="molecule type" value="Genomic_DNA"/>
</dbReference>
<reference evidence="2 3" key="1">
    <citation type="journal article" date="2019" name="Nat. Plants">
        <title>Genome sequencing of Musa balbisiana reveals subgenome evolution and function divergence in polyploid bananas.</title>
        <authorList>
            <person name="Yao X."/>
        </authorList>
    </citation>
    <scope>NUCLEOTIDE SEQUENCE [LARGE SCALE GENOMIC DNA]</scope>
    <source>
        <strain evidence="3">cv. DH-PKW</strain>
        <tissue evidence="2">Leaves</tissue>
    </source>
</reference>